<dbReference type="RefSeq" id="WP_377098364.1">
    <property type="nucleotide sequence ID" value="NZ_JBHTHU010000005.1"/>
</dbReference>
<dbReference type="EMBL" id="JBHTHU010000005">
    <property type="protein sequence ID" value="MFD0749736.1"/>
    <property type="molecule type" value="Genomic_DNA"/>
</dbReference>
<dbReference type="Pfam" id="PF07642">
    <property type="entry name" value="BBP2"/>
    <property type="match status" value="1"/>
</dbReference>
<name>A0ABW2YUL1_9SPHI</name>
<dbReference type="InterPro" id="IPR011486">
    <property type="entry name" value="BBP2"/>
</dbReference>
<gene>
    <name evidence="2" type="ORF">ACFQZS_06260</name>
</gene>
<comment type="caution">
    <text evidence="2">The sequence shown here is derived from an EMBL/GenBank/DDBJ whole genome shotgun (WGS) entry which is preliminary data.</text>
</comment>
<evidence type="ECO:0000313" key="2">
    <source>
        <dbReference type="EMBL" id="MFD0749736.1"/>
    </source>
</evidence>
<accession>A0ABW2YUL1</accession>
<proteinExistence type="predicted"/>
<dbReference type="InterPro" id="IPR023614">
    <property type="entry name" value="Porin_dom_sf"/>
</dbReference>
<keyword evidence="3" id="KW-1185">Reference proteome</keyword>
<dbReference type="Gene3D" id="2.40.160.10">
    <property type="entry name" value="Porin"/>
    <property type="match status" value="1"/>
</dbReference>
<dbReference type="SUPFAM" id="SSF56935">
    <property type="entry name" value="Porins"/>
    <property type="match status" value="1"/>
</dbReference>
<feature type="chain" id="PRO_5046518550" evidence="1">
    <location>
        <begin position="20"/>
        <end position="358"/>
    </location>
</feature>
<feature type="signal peptide" evidence="1">
    <location>
        <begin position="1"/>
        <end position="19"/>
    </location>
</feature>
<sequence length="358" mass="37693">MKKILLLSIIALGTFTVKAASIGANSRLTMVADTGDTPLTISGSVDAYYKYDFAKSSQIGTSFATDHNSFSIGMVDIALKKTTGKTSFVGEISFGPRGQSQSIPDQAVTGGAASSFHIQNLYVNYAATDALTFTMGYMGTFIGYEVISPAANFNYSTSYLFTNGPFQNAGFKATYAFSSKASLMAGIFNDGWNTYTSMGKIDNFGAQLFVSPVDGWNAYLNVLTGHSAGTEFDLTTSYQITDAFKLGLNAADYTLPSYVGKGGFSGAALYPQLAVSSSVTLGLRGEYFKPKAGVAGYSFVAAGTSVTALTATANIKSGNLTIIPEIRLDNGSANTFLNKSGMPTKKASQALLAVVYSF</sequence>
<keyword evidence="1" id="KW-0732">Signal</keyword>
<reference evidence="3" key="1">
    <citation type="journal article" date="2019" name="Int. J. Syst. Evol. Microbiol.">
        <title>The Global Catalogue of Microorganisms (GCM) 10K type strain sequencing project: providing services to taxonomists for standard genome sequencing and annotation.</title>
        <authorList>
            <consortium name="The Broad Institute Genomics Platform"/>
            <consortium name="The Broad Institute Genome Sequencing Center for Infectious Disease"/>
            <person name="Wu L."/>
            <person name="Ma J."/>
        </authorList>
    </citation>
    <scope>NUCLEOTIDE SEQUENCE [LARGE SCALE GENOMIC DNA]</scope>
    <source>
        <strain evidence="3">CCUG 63418</strain>
    </source>
</reference>
<evidence type="ECO:0000256" key="1">
    <source>
        <dbReference type="SAM" id="SignalP"/>
    </source>
</evidence>
<protein>
    <submittedName>
        <fullName evidence="2">Outer membrane beta-barrel protein</fullName>
    </submittedName>
</protein>
<organism evidence="2 3">
    <name type="scientific">Mucilaginibacter calamicampi</name>
    <dbReference type="NCBI Taxonomy" id="1302352"/>
    <lineage>
        <taxon>Bacteria</taxon>
        <taxon>Pseudomonadati</taxon>
        <taxon>Bacteroidota</taxon>
        <taxon>Sphingobacteriia</taxon>
        <taxon>Sphingobacteriales</taxon>
        <taxon>Sphingobacteriaceae</taxon>
        <taxon>Mucilaginibacter</taxon>
    </lineage>
</organism>
<dbReference type="Proteomes" id="UP001596958">
    <property type="component" value="Unassembled WGS sequence"/>
</dbReference>
<evidence type="ECO:0000313" key="3">
    <source>
        <dbReference type="Proteomes" id="UP001596958"/>
    </source>
</evidence>